<gene>
    <name evidence="2" type="ORF">AB205_0134660</name>
</gene>
<organism evidence="2 3">
    <name type="scientific">Aquarana catesbeiana</name>
    <name type="common">American bullfrog</name>
    <name type="synonym">Rana catesbeiana</name>
    <dbReference type="NCBI Taxonomy" id="8400"/>
    <lineage>
        <taxon>Eukaryota</taxon>
        <taxon>Metazoa</taxon>
        <taxon>Chordata</taxon>
        <taxon>Craniata</taxon>
        <taxon>Vertebrata</taxon>
        <taxon>Euteleostomi</taxon>
        <taxon>Amphibia</taxon>
        <taxon>Batrachia</taxon>
        <taxon>Anura</taxon>
        <taxon>Neobatrachia</taxon>
        <taxon>Ranoidea</taxon>
        <taxon>Ranidae</taxon>
        <taxon>Aquarana</taxon>
    </lineage>
</organism>
<evidence type="ECO:0000313" key="2">
    <source>
        <dbReference type="EMBL" id="PIN88371.1"/>
    </source>
</evidence>
<accession>A0A2G9NBC1</accession>
<reference evidence="3" key="1">
    <citation type="journal article" date="2017" name="Nat. Commun.">
        <title>The North American bullfrog draft genome provides insight into hormonal regulation of long noncoding RNA.</title>
        <authorList>
            <person name="Hammond S.A."/>
            <person name="Warren R.L."/>
            <person name="Vandervalk B.P."/>
            <person name="Kucuk E."/>
            <person name="Khan H."/>
            <person name="Gibb E.A."/>
            <person name="Pandoh P."/>
            <person name="Kirk H."/>
            <person name="Zhao Y."/>
            <person name="Jones M."/>
            <person name="Mungall A.J."/>
            <person name="Coope R."/>
            <person name="Pleasance S."/>
            <person name="Moore R.A."/>
            <person name="Holt R.A."/>
            <person name="Round J.M."/>
            <person name="Ohora S."/>
            <person name="Walle B.V."/>
            <person name="Veldhoen N."/>
            <person name="Helbing C.C."/>
            <person name="Birol I."/>
        </authorList>
    </citation>
    <scope>NUCLEOTIDE SEQUENCE [LARGE SCALE GENOMIC DNA]</scope>
</reference>
<name>A0A2G9NBC1_AQUCT</name>
<dbReference type="Proteomes" id="UP000228934">
    <property type="component" value="Unassembled WGS sequence"/>
</dbReference>
<proteinExistence type="predicted"/>
<protein>
    <submittedName>
        <fullName evidence="2">Uncharacterized protein</fullName>
    </submittedName>
</protein>
<reference evidence="2" key="2">
    <citation type="submission" date="2017-08" db="EMBL/GenBank/DDBJ databases">
        <title>Assembly of the North American Bullfrog Genome.</title>
        <authorList>
            <person name="Warren R.L."/>
            <person name="Vandervalk B.P."/>
            <person name="Kucuk E."/>
            <person name="Birol I."/>
            <person name="Helbing C."/>
            <person name="Pandoh P."/>
            <person name="Behsaz B."/>
            <person name="Mohamadi H."/>
            <person name="Chu J."/>
            <person name="Jackman S."/>
            <person name="Hammond S.A."/>
            <person name="Veldhoen N."/>
            <person name="Kirk H."/>
            <person name="Zhao Y."/>
            <person name="Coope R."/>
            <person name="Pleasance S."/>
            <person name="Moore R."/>
            <person name="Holt R."/>
        </authorList>
    </citation>
    <scope>NUCLEOTIDE SEQUENCE</scope>
    <source>
        <strain evidence="2">Bruno</strain>
        <tissue evidence="2">Liver</tissue>
    </source>
</reference>
<keyword evidence="3" id="KW-1185">Reference proteome</keyword>
<evidence type="ECO:0000313" key="3">
    <source>
        <dbReference type="Proteomes" id="UP000228934"/>
    </source>
</evidence>
<dbReference type="EMBL" id="KV923711">
    <property type="protein sequence ID" value="PIN88379.1"/>
    <property type="molecule type" value="Genomic_DNA"/>
</dbReference>
<feature type="compositionally biased region" description="Polar residues" evidence="1">
    <location>
        <begin position="20"/>
        <end position="37"/>
    </location>
</feature>
<dbReference type="OrthoDB" id="550424at2759"/>
<sequence length="129" mass="13640">MAPTPAVTPLALHPTAARSHGSNGSACSPPELTSPTMRPSIELHDGHHRARGTLILPPSPFPGSGKQAPWPPPSPKRGPGAIQGYSAPGCGFCVRSFQKLLVRGKARARLSRSVCIEETVASSHFEKWC</sequence>
<feature type="region of interest" description="Disordered" evidence="1">
    <location>
        <begin position="1"/>
        <end position="82"/>
    </location>
</feature>
<dbReference type="AlphaFoldDB" id="A0A2G9NBC1"/>
<dbReference type="EMBL" id="KV923711">
    <property type="protein sequence ID" value="PIN88373.1"/>
    <property type="molecule type" value="Genomic_DNA"/>
</dbReference>
<dbReference type="EMBL" id="KV923711">
    <property type="protein sequence ID" value="PIN88377.1"/>
    <property type="molecule type" value="Genomic_DNA"/>
</dbReference>
<dbReference type="EMBL" id="KV923711">
    <property type="protein sequence ID" value="PIN88371.1"/>
    <property type="molecule type" value="Genomic_DNA"/>
</dbReference>
<evidence type="ECO:0000256" key="1">
    <source>
        <dbReference type="SAM" id="MobiDB-lite"/>
    </source>
</evidence>